<dbReference type="InterPro" id="IPR022642">
    <property type="entry name" value="CheR_C"/>
</dbReference>
<dbReference type="CDD" id="cd02440">
    <property type="entry name" value="AdoMet_MTases"/>
    <property type="match status" value="1"/>
</dbReference>
<dbReference type="EC" id="2.1.1.80" evidence="2"/>
<dbReference type="GO" id="GO:0032259">
    <property type="term" value="P:methylation"/>
    <property type="evidence" value="ECO:0007669"/>
    <property type="project" value="UniProtKB-KW"/>
</dbReference>
<evidence type="ECO:0000256" key="4">
    <source>
        <dbReference type="ARBA" id="ARBA00022679"/>
    </source>
</evidence>
<evidence type="ECO:0000256" key="1">
    <source>
        <dbReference type="ARBA" id="ARBA00001541"/>
    </source>
</evidence>
<dbReference type="eggNOG" id="COG1352">
    <property type="taxonomic scope" value="Bacteria"/>
</dbReference>
<dbReference type="InterPro" id="IPR022641">
    <property type="entry name" value="CheR_N"/>
</dbReference>
<dbReference type="AlphaFoldDB" id="A0A017T046"/>
<reference evidence="7 8" key="1">
    <citation type="submission" date="2013-05" db="EMBL/GenBank/DDBJ databases">
        <title>Genome assembly of Chondromyces apiculatus DSM 436.</title>
        <authorList>
            <person name="Sharma G."/>
            <person name="Khatri I."/>
            <person name="Kaur C."/>
            <person name="Mayilraj S."/>
            <person name="Subramanian S."/>
        </authorList>
    </citation>
    <scope>NUCLEOTIDE SEQUENCE [LARGE SCALE GENOMIC DNA]</scope>
    <source>
        <strain evidence="7 8">DSM 436</strain>
    </source>
</reference>
<gene>
    <name evidence="7" type="ORF">CAP_6770</name>
</gene>
<keyword evidence="3 7" id="KW-0489">Methyltransferase</keyword>
<protein>
    <recommendedName>
        <fullName evidence="2">protein-glutamate O-methyltransferase</fullName>
        <ecNumber evidence="2">2.1.1.80</ecNumber>
    </recommendedName>
</protein>
<dbReference type="InterPro" id="IPR000780">
    <property type="entry name" value="CheR_MeTrfase"/>
</dbReference>
<evidence type="ECO:0000259" key="6">
    <source>
        <dbReference type="PROSITE" id="PS50123"/>
    </source>
</evidence>
<organism evidence="7 8">
    <name type="scientific">Chondromyces apiculatus DSM 436</name>
    <dbReference type="NCBI Taxonomy" id="1192034"/>
    <lineage>
        <taxon>Bacteria</taxon>
        <taxon>Pseudomonadati</taxon>
        <taxon>Myxococcota</taxon>
        <taxon>Polyangia</taxon>
        <taxon>Polyangiales</taxon>
        <taxon>Polyangiaceae</taxon>
        <taxon>Chondromyces</taxon>
    </lineage>
</organism>
<keyword evidence="8" id="KW-1185">Reference proteome</keyword>
<dbReference type="GO" id="GO:0008983">
    <property type="term" value="F:protein-glutamate O-methyltransferase activity"/>
    <property type="evidence" value="ECO:0007669"/>
    <property type="project" value="UniProtKB-EC"/>
</dbReference>
<dbReference type="PROSITE" id="PS50123">
    <property type="entry name" value="CHER"/>
    <property type="match status" value="1"/>
</dbReference>
<evidence type="ECO:0000313" key="7">
    <source>
        <dbReference type="EMBL" id="EYF02563.1"/>
    </source>
</evidence>
<dbReference type="EMBL" id="ASRX01000059">
    <property type="protein sequence ID" value="EYF02563.1"/>
    <property type="molecule type" value="Genomic_DNA"/>
</dbReference>
<keyword evidence="4 7" id="KW-0808">Transferase</keyword>
<dbReference type="PANTHER" id="PTHR24422">
    <property type="entry name" value="CHEMOTAXIS PROTEIN METHYLTRANSFERASE"/>
    <property type="match status" value="1"/>
</dbReference>
<keyword evidence="5" id="KW-0949">S-adenosyl-L-methionine</keyword>
<evidence type="ECO:0000256" key="3">
    <source>
        <dbReference type="ARBA" id="ARBA00022603"/>
    </source>
</evidence>
<accession>A0A017T046</accession>
<proteinExistence type="predicted"/>
<sequence>MNDISDAEFALFQALIQRETGIYLSPAKKALLVARLTGRLRATQCATFGHYYGLVKEDPAERIRVVDCITTNETHFFREPKHFEFLVRHVFPEWQAMVAMGKRAPRVRAWSAACSTGKEPYSLAMTLLHHLGGDGRWSFEIVATDISTQVLDRATRAVWPIEDAAEIPTEYLKAFMLRGQDSQAGKMKAGREIRDIVHFRQLNLNDEVYEILGTFDLIFCRNVLIYFQETTKRRIVGRLVDRLAPEGYLLFGHAEGMSGADTRLRSVLPTVYRLAPKPRAPLPPARD</sequence>
<dbReference type="PRINTS" id="PR00996">
    <property type="entry name" value="CHERMTFRASE"/>
</dbReference>
<dbReference type="SUPFAM" id="SSF53335">
    <property type="entry name" value="S-adenosyl-L-methionine-dependent methyltransferases"/>
    <property type="match status" value="1"/>
</dbReference>
<name>A0A017T046_9BACT</name>
<dbReference type="InterPro" id="IPR050903">
    <property type="entry name" value="Bact_Chemotaxis_MeTrfase"/>
</dbReference>
<dbReference type="InterPro" id="IPR026024">
    <property type="entry name" value="Chemotaxis_MeTrfase_CheR"/>
</dbReference>
<evidence type="ECO:0000256" key="5">
    <source>
        <dbReference type="ARBA" id="ARBA00022691"/>
    </source>
</evidence>
<dbReference type="RefSeq" id="WP_044247377.1">
    <property type="nucleotide sequence ID" value="NZ_ASRX01000059.1"/>
</dbReference>
<dbReference type="Pfam" id="PF01739">
    <property type="entry name" value="CheR"/>
    <property type="match status" value="1"/>
</dbReference>
<feature type="domain" description="CheR-type methyltransferase" evidence="6">
    <location>
        <begin position="1"/>
        <end position="277"/>
    </location>
</feature>
<comment type="caution">
    <text evidence="7">The sequence shown here is derived from an EMBL/GenBank/DDBJ whole genome shotgun (WGS) entry which is preliminary data.</text>
</comment>
<dbReference type="SUPFAM" id="SSF47757">
    <property type="entry name" value="Chemotaxis receptor methyltransferase CheR, N-terminal domain"/>
    <property type="match status" value="1"/>
</dbReference>
<evidence type="ECO:0000256" key="2">
    <source>
        <dbReference type="ARBA" id="ARBA00012534"/>
    </source>
</evidence>
<dbReference type="InterPro" id="IPR036804">
    <property type="entry name" value="CheR_N_sf"/>
</dbReference>
<dbReference type="Pfam" id="PF03705">
    <property type="entry name" value="CheR_N"/>
    <property type="match status" value="1"/>
</dbReference>
<evidence type="ECO:0000313" key="8">
    <source>
        <dbReference type="Proteomes" id="UP000019678"/>
    </source>
</evidence>
<dbReference type="PIRSF" id="PIRSF000410">
    <property type="entry name" value="CheR"/>
    <property type="match status" value="1"/>
</dbReference>
<dbReference type="Gene3D" id="3.40.50.150">
    <property type="entry name" value="Vaccinia Virus protein VP39"/>
    <property type="match status" value="1"/>
</dbReference>
<dbReference type="InterPro" id="IPR029063">
    <property type="entry name" value="SAM-dependent_MTases_sf"/>
</dbReference>
<dbReference type="Gene3D" id="1.10.155.10">
    <property type="entry name" value="Chemotaxis receptor methyltransferase CheR, N-terminal domain"/>
    <property type="match status" value="1"/>
</dbReference>
<dbReference type="STRING" id="1192034.CAP_6770"/>
<comment type="catalytic activity">
    <reaction evidence="1">
        <text>L-glutamyl-[protein] + S-adenosyl-L-methionine = [protein]-L-glutamate 5-O-methyl ester + S-adenosyl-L-homocysteine</text>
        <dbReference type="Rhea" id="RHEA:24452"/>
        <dbReference type="Rhea" id="RHEA-COMP:10208"/>
        <dbReference type="Rhea" id="RHEA-COMP:10311"/>
        <dbReference type="ChEBI" id="CHEBI:29973"/>
        <dbReference type="ChEBI" id="CHEBI:57856"/>
        <dbReference type="ChEBI" id="CHEBI:59789"/>
        <dbReference type="ChEBI" id="CHEBI:82795"/>
        <dbReference type="EC" id="2.1.1.80"/>
    </reaction>
</comment>
<dbReference type="OrthoDB" id="9786165at2"/>
<dbReference type="Proteomes" id="UP000019678">
    <property type="component" value="Unassembled WGS sequence"/>
</dbReference>
<dbReference type="SMART" id="SM00138">
    <property type="entry name" value="MeTrc"/>
    <property type="match status" value="1"/>
</dbReference>
<dbReference type="PANTHER" id="PTHR24422:SF26">
    <property type="entry name" value="CHEMOTAXIS PROTEIN METHYLTRANSFERASE"/>
    <property type="match status" value="1"/>
</dbReference>